<dbReference type="CDD" id="cd06359">
    <property type="entry name" value="PBP1_Nba-like"/>
    <property type="match status" value="1"/>
</dbReference>
<gene>
    <name evidence="4" type="ORF">CAK95_01015</name>
</gene>
<protein>
    <submittedName>
        <fullName evidence="4">Uncharacterized protein</fullName>
    </submittedName>
</protein>
<dbReference type="Gene3D" id="3.40.50.2300">
    <property type="match status" value="2"/>
</dbReference>
<evidence type="ECO:0000256" key="2">
    <source>
        <dbReference type="ARBA" id="ARBA00022729"/>
    </source>
</evidence>
<comment type="similarity">
    <text evidence="1">Belongs to the leucine-binding protein family.</text>
</comment>
<sequence>MTSRLSLVAGLTLAALLPLSAQAQEPVRLGFLSSMSGTFGVLGTEQKRGLDIALEHLGNKLGGRPIKLIEVDDKSSPVEAADAANKLVEREKIQVVTGLVVSNSMLAAIDPLLKNNVFVIGANAGPSQLAGEKCNQNLFVVAFANEQWGTGLADYLNRTGVKRMMFLGMDYQAGWDHAKSVAKNFKGENLGEIYTPLTQMDFSSVLTQVRAAKPDAIYAFYVGGAAVPFMKQWKQSGLSKTVKLYSMGAIADSMLLPAMGDAALGLETAYSWNPEMKTPGNQRFVEDFRKKHGRNPTQFAMFQYDAIMLLDAAVKEAGPEDADKFRVALKKANFQSLRGNFKFNNNNFPIQDIILQRVEKTSDGKFDVKFLEVIKKDVQDPHHSSCPLKS</sequence>
<dbReference type="GO" id="GO:0006865">
    <property type="term" value="P:amino acid transport"/>
    <property type="evidence" value="ECO:0007669"/>
    <property type="project" value="UniProtKB-KW"/>
</dbReference>
<dbReference type="EMBL" id="CP021112">
    <property type="protein sequence ID" value="ARP97819.1"/>
    <property type="molecule type" value="Genomic_DNA"/>
</dbReference>
<dbReference type="RefSeq" id="WP_086086139.1">
    <property type="nucleotide sequence ID" value="NZ_CP021112.1"/>
</dbReference>
<dbReference type="OrthoDB" id="9791590at2"/>
<reference evidence="4 5" key="1">
    <citation type="submission" date="2017-05" db="EMBL/GenBank/DDBJ databases">
        <title>Full genome sequence of Pseudorhodoplanes sinuspersici.</title>
        <authorList>
            <person name="Dastgheib S.M.M."/>
            <person name="Shavandi M."/>
            <person name="Tirandaz H."/>
        </authorList>
    </citation>
    <scope>NUCLEOTIDE SEQUENCE [LARGE SCALE GENOMIC DNA]</scope>
    <source>
        <strain evidence="4 5">RIPI110</strain>
    </source>
</reference>
<keyword evidence="3" id="KW-0813">Transport</keyword>
<dbReference type="InterPro" id="IPR028082">
    <property type="entry name" value="Peripla_BP_I"/>
</dbReference>
<dbReference type="Proteomes" id="UP000194137">
    <property type="component" value="Chromosome"/>
</dbReference>
<dbReference type="STRING" id="1235591.CAK95_01015"/>
<evidence type="ECO:0000256" key="1">
    <source>
        <dbReference type="ARBA" id="ARBA00010062"/>
    </source>
</evidence>
<evidence type="ECO:0000256" key="3">
    <source>
        <dbReference type="ARBA" id="ARBA00022970"/>
    </source>
</evidence>
<accession>A0A1W6ZKF4</accession>
<organism evidence="4 5">
    <name type="scientific">Pseudorhodoplanes sinuspersici</name>
    <dbReference type="NCBI Taxonomy" id="1235591"/>
    <lineage>
        <taxon>Bacteria</taxon>
        <taxon>Pseudomonadati</taxon>
        <taxon>Pseudomonadota</taxon>
        <taxon>Alphaproteobacteria</taxon>
        <taxon>Hyphomicrobiales</taxon>
        <taxon>Pseudorhodoplanes</taxon>
    </lineage>
</organism>
<dbReference type="SUPFAM" id="SSF53822">
    <property type="entry name" value="Periplasmic binding protein-like I"/>
    <property type="match status" value="1"/>
</dbReference>
<evidence type="ECO:0000313" key="5">
    <source>
        <dbReference type="Proteomes" id="UP000194137"/>
    </source>
</evidence>
<dbReference type="PANTHER" id="PTHR30483:SF6">
    <property type="entry name" value="PERIPLASMIC BINDING PROTEIN OF ABC TRANSPORTER FOR NATURAL AMINO ACIDS"/>
    <property type="match status" value="1"/>
</dbReference>
<proteinExistence type="inferred from homology"/>
<keyword evidence="5" id="KW-1185">Reference proteome</keyword>
<dbReference type="InterPro" id="IPR028081">
    <property type="entry name" value="Leu-bd"/>
</dbReference>
<dbReference type="PANTHER" id="PTHR30483">
    <property type="entry name" value="LEUCINE-SPECIFIC-BINDING PROTEIN"/>
    <property type="match status" value="1"/>
</dbReference>
<dbReference type="Pfam" id="PF13458">
    <property type="entry name" value="Peripla_BP_6"/>
    <property type="match status" value="1"/>
</dbReference>
<dbReference type="KEGG" id="psin:CAK95_01015"/>
<dbReference type="AlphaFoldDB" id="A0A1W6ZKF4"/>
<keyword evidence="2" id="KW-0732">Signal</keyword>
<dbReference type="InterPro" id="IPR051010">
    <property type="entry name" value="BCAA_transport"/>
</dbReference>
<evidence type="ECO:0000313" key="4">
    <source>
        <dbReference type="EMBL" id="ARP97819.1"/>
    </source>
</evidence>
<name>A0A1W6ZKF4_9HYPH</name>
<keyword evidence="3" id="KW-0029">Amino-acid transport</keyword>